<evidence type="ECO:0000259" key="6">
    <source>
        <dbReference type="Pfam" id="PF02776"/>
    </source>
</evidence>
<dbReference type="InterPro" id="IPR011766">
    <property type="entry name" value="TPP_enzyme_TPP-bd"/>
</dbReference>
<dbReference type="FunFam" id="3.40.50.970:FF:000007">
    <property type="entry name" value="Acetolactate synthase"/>
    <property type="match status" value="1"/>
</dbReference>
<sequence>MSSTVGRVIVDAIAAEGITHVFGVPGESYLPVLDAFNDVPEVRIVPTHHEEGAGFMADAWARTTGRTGVFMVTRGPGLAHAAIALHAARQDSTPLVLLVGQVSRDDAGRESFQELDHLAAGRLLGKDGIEITEPDRAAEQIQRAFYLARSGRPGPVVVSLPEDVGYATTEVTAVARQNVPVPAAREEDLVRAVALLAGAGSVALIVGTGGLAGPEGRAAVVTLAERLGATVYSAWRRFDAFPNTHPQFAGNLPWLSAELARPLRDADVVLAIGTRLGDFTSMAYTVPAPRQKLIQIDVDAASMSVVRNPDVPIVADAGATVRRLVELLDGRTAEPPPPALAAAREAHERYLASTAVPDDAPGDADLAVAVGQLRRMLPADAIVTSDAGAFAGYLNRYYQWTEPATFIGSTSGPMGYAVPTAIGAKIAAPDRVVAGIAGDGGFAMTMSEIHTAVRLGLDRLVFVVFDNGVYGSIRNHQTRTYPGREIGVDLGSADLATVATGLGALGLSCRTNREFAAALEKAMAADRPAVVQLAVSPEQINAWAS</sequence>
<proteinExistence type="inferred from homology"/>
<dbReference type="PANTHER" id="PTHR18968">
    <property type="entry name" value="THIAMINE PYROPHOSPHATE ENZYMES"/>
    <property type="match status" value="1"/>
</dbReference>
<evidence type="ECO:0000256" key="3">
    <source>
        <dbReference type="RuleBase" id="RU362132"/>
    </source>
</evidence>
<dbReference type="Pfam" id="PF02775">
    <property type="entry name" value="TPP_enzyme_C"/>
    <property type="match status" value="1"/>
</dbReference>
<keyword evidence="2 3" id="KW-0786">Thiamine pyrophosphate</keyword>
<organism evidence="7 8">
    <name type="scientific">Jiangella rhizosphaerae</name>
    <dbReference type="NCBI Taxonomy" id="2293569"/>
    <lineage>
        <taxon>Bacteria</taxon>
        <taxon>Bacillati</taxon>
        <taxon>Actinomycetota</taxon>
        <taxon>Actinomycetes</taxon>
        <taxon>Jiangellales</taxon>
        <taxon>Jiangellaceae</taxon>
        <taxon>Jiangella</taxon>
    </lineage>
</organism>
<evidence type="ECO:0000313" key="7">
    <source>
        <dbReference type="EMBL" id="RIQ34045.1"/>
    </source>
</evidence>
<dbReference type="Pfam" id="PF00205">
    <property type="entry name" value="TPP_enzyme_M"/>
    <property type="match status" value="1"/>
</dbReference>
<dbReference type="InterPro" id="IPR029061">
    <property type="entry name" value="THDP-binding"/>
</dbReference>
<evidence type="ECO:0000259" key="5">
    <source>
        <dbReference type="Pfam" id="PF02775"/>
    </source>
</evidence>
<name>A0A418KVH7_9ACTN</name>
<protein>
    <submittedName>
        <fullName evidence="7">Acetolactate synthase</fullName>
    </submittedName>
</protein>
<dbReference type="AlphaFoldDB" id="A0A418KVH7"/>
<evidence type="ECO:0000256" key="2">
    <source>
        <dbReference type="ARBA" id="ARBA00023052"/>
    </source>
</evidence>
<feature type="domain" description="Thiamine pyrophosphate enzyme TPP-binding" evidence="5">
    <location>
        <begin position="386"/>
        <end position="532"/>
    </location>
</feature>
<dbReference type="SUPFAM" id="SSF52467">
    <property type="entry name" value="DHS-like NAD/FAD-binding domain"/>
    <property type="match status" value="1"/>
</dbReference>
<dbReference type="GO" id="GO:0003984">
    <property type="term" value="F:acetolactate synthase activity"/>
    <property type="evidence" value="ECO:0007669"/>
    <property type="project" value="TreeGrafter"/>
</dbReference>
<evidence type="ECO:0000256" key="1">
    <source>
        <dbReference type="ARBA" id="ARBA00007812"/>
    </source>
</evidence>
<dbReference type="CDD" id="cd00568">
    <property type="entry name" value="TPP_enzymes"/>
    <property type="match status" value="1"/>
</dbReference>
<dbReference type="InterPro" id="IPR012000">
    <property type="entry name" value="Thiamin_PyroP_enz_cen_dom"/>
</dbReference>
<dbReference type="EMBL" id="QUAL01000037">
    <property type="protein sequence ID" value="RIQ34045.1"/>
    <property type="molecule type" value="Genomic_DNA"/>
</dbReference>
<dbReference type="InterPro" id="IPR045229">
    <property type="entry name" value="TPP_enz"/>
</dbReference>
<dbReference type="SUPFAM" id="SSF52518">
    <property type="entry name" value="Thiamin diphosphate-binding fold (THDP-binding)"/>
    <property type="match status" value="2"/>
</dbReference>
<accession>A0A418KVH7</accession>
<dbReference type="PANTHER" id="PTHR18968:SF120">
    <property type="entry name" value="ACETOLACTATE SYNTHASE LARGE SUBUNIT"/>
    <property type="match status" value="1"/>
</dbReference>
<dbReference type="InterPro" id="IPR029035">
    <property type="entry name" value="DHS-like_NAD/FAD-binding_dom"/>
</dbReference>
<reference evidence="7 8" key="1">
    <citation type="submission" date="2018-09" db="EMBL/GenBank/DDBJ databases">
        <title>Isolation, diversity and antifungal activity of actinobacteria from wheat.</title>
        <authorList>
            <person name="Han C."/>
        </authorList>
    </citation>
    <scope>NUCLEOTIDE SEQUENCE [LARGE SCALE GENOMIC DNA]</scope>
    <source>
        <strain evidence="7 8">NEAU-YY265</strain>
    </source>
</reference>
<dbReference type="Proteomes" id="UP000284057">
    <property type="component" value="Unassembled WGS sequence"/>
</dbReference>
<keyword evidence="8" id="KW-1185">Reference proteome</keyword>
<feature type="domain" description="Thiamine pyrophosphate enzyme N-terminal TPP-binding" evidence="6">
    <location>
        <begin position="4"/>
        <end position="119"/>
    </location>
</feature>
<dbReference type="GO" id="GO:0009099">
    <property type="term" value="P:L-valine biosynthetic process"/>
    <property type="evidence" value="ECO:0007669"/>
    <property type="project" value="TreeGrafter"/>
</dbReference>
<dbReference type="GO" id="GO:0050660">
    <property type="term" value="F:flavin adenine dinucleotide binding"/>
    <property type="evidence" value="ECO:0007669"/>
    <property type="project" value="TreeGrafter"/>
</dbReference>
<evidence type="ECO:0000259" key="4">
    <source>
        <dbReference type="Pfam" id="PF00205"/>
    </source>
</evidence>
<dbReference type="CDD" id="cd07035">
    <property type="entry name" value="TPP_PYR_POX_like"/>
    <property type="match status" value="1"/>
</dbReference>
<comment type="similarity">
    <text evidence="1 3">Belongs to the TPP enzyme family.</text>
</comment>
<dbReference type="GO" id="GO:0009097">
    <property type="term" value="P:isoleucine biosynthetic process"/>
    <property type="evidence" value="ECO:0007669"/>
    <property type="project" value="TreeGrafter"/>
</dbReference>
<dbReference type="Pfam" id="PF02776">
    <property type="entry name" value="TPP_enzyme_N"/>
    <property type="match status" value="1"/>
</dbReference>
<dbReference type="GO" id="GO:0005948">
    <property type="term" value="C:acetolactate synthase complex"/>
    <property type="evidence" value="ECO:0007669"/>
    <property type="project" value="TreeGrafter"/>
</dbReference>
<feature type="domain" description="Thiamine pyrophosphate enzyme central" evidence="4">
    <location>
        <begin position="191"/>
        <end position="324"/>
    </location>
</feature>
<gene>
    <name evidence="7" type="ORF">DY240_04375</name>
</gene>
<dbReference type="GO" id="GO:0030976">
    <property type="term" value="F:thiamine pyrophosphate binding"/>
    <property type="evidence" value="ECO:0007669"/>
    <property type="project" value="InterPro"/>
</dbReference>
<dbReference type="InterPro" id="IPR012001">
    <property type="entry name" value="Thiamin_PyroP_enz_TPP-bd_dom"/>
</dbReference>
<dbReference type="Gene3D" id="3.40.50.1220">
    <property type="entry name" value="TPP-binding domain"/>
    <property type="match status" value="1"/>
</dbReference>
<dbReference type="Gene3D" id="3.40.50.970">
    <property type="match status" value="2"/>
</dbReference>
<dbReference type="GO" id="GO:0000287">
    <property type="term" value="F:magnesium ion binding"/>
    <property type="evidence" value="ECO:0007669"/>
    <property type="project" value="InterPro"/>
</dbReference>
<comment type="caution">
    <text evidence="7">The sequence shown here is derived from an EMBL/GenBank/DDBJ whole genome shotgun (WGS) entry which is preliminary data.</text>
</comment>
<evidence type="ECO:0000313" key="8">
    <source>
        <dbReference type="Proteomes" id="UP000284057"/>
    </source>
</evidence>